<keyword evidence="5" id="KW-0325">Glycoprotein</keyword>
<reference evidence="8" key="1">
    <citation type="submission" date="2020-06" db="EMBL/GenBank/DDBJ databases">
        <authorList>
            <person name="Li T."/>
            <person name="Hu X."/>
            <person name="Zhang T."/>
            <person name="Song X."/>
            <person name="Zhang H."/>
            <person name="Dai N."/>
            <person name="Sheng W."/>
            <person name="Hou X."/>
            <person name="Wei L."/>
        </authorList>
    </citation>
    <scope>NUCLEOTIDE SEQUENCE</scope>
    <source>
        <strain evidence="8">KEN1</strain>
        <tissue evidence="8">Leaf</tissue>
    </source>
</reference>
<evidence type="ECO:0000256" key="3">
    <source>
        <dbReference type="ARBA" id="ARBA00022679"/>
    </source>
</evidence>
<dbReference type="PANTHER" id="PTHR31042">
    <property type="entry name" value="CORE-2/I-BRANCHING BETA-1,6-N-ACETYLGLUCOSAMINYLTRANSFERASE FAMILY PROTEIN-RELATED"/>
    <property type="match status" value="1"/>
</dbReference>
<dbReference type="GO" id="GO:0016757">
    <property type="term" value="F:glycosyltransferase activity"/>
    <property type="evidence" value="ECO:0007669"/>
    <property type="project" value="UniProtKB-KW"/>
</dbReference>
<evidence type="ECO:0000256" key="6">
    <source>
        <dbReference type="SAM" id="MobiDB-lite"/>
    </source>
</evidence>
<keyword evidence="4 7" id="KW-0472">Membrane</keyword>
<accession>A0AAW2YA93</accession>
<keyword evidence="2" id="KW-0328">Glycosyltransferase</keyword>
<dbReference type="EMBL" id="JACGWN010000001">
    <property type="protein sequence ID" value="KAL0462367.1"/>
    <property type="molecule type" value="Genomic_DNA"/>
</dbReference>
<feature type="region of interest" description="Disordered" evidence="6">
    <location>
        <begin position="71"/>
        <end position="91"/>
    </location>
</feature>
<evidence type="ECO:0000256" key="7">
    <source>
        <dbReference type="SAM" id="Phobius"/>
    </source>
</evidence>
<organism evidence="8">
    <name type="scientific">Sesamum latifolium</name>
    <dbReference type="NCBI Taxonomy" id="2727402"/>
    <lineage>
        <taxon>Eukaryota</taxon>
        <taxon>Viridiplantae</taxon>
        <taxon>Streptophyta</taxon>
        <taxon>Embryophyta</taxon>
        <taxon>Tracheophyta</taxon>
        <taxon>Spermatophyta</taxon>
        <taxon>Magnoliopsida</taxon>
        <taxon>eudicotyledons</taxon>
        <taxon>Gunneridae</taxon>
        <taxon>Pentapetalae</taxon>
        <taxon>asterids</taxon>
        <taxon>lamiids</taxon>
        <taxon>Lamiales</taxon>
        <taxon>Pedaliaceae</taxon>
        <taxon>Sesamum</taxon>
    </lineage>
</organism>
<evidence type="ECO:0000256" key="4">
    <source>
        <dbReference type="ARBA" id="ARBA00023136"/>
    </source>
</evidence>
<keyword evidence="7" id="KW-1133">Transmembrane helix</keyword>
<dbReference type="AlphaFoldDB" id="A0AAW2YA93"/>
<keyword evidence="7" id="KW-0812">Transmembrane</keyword>
<dbReference type="InterPro" id="IPR044174">
    <property type="entry name" value="BC10-like"/>
</dbReference>
<gene>
    <name evidence="8" type="ORF">Slati_0124300</name>
</gene>
<dbReference type="PANTHER" id="PTHR31042:SF111">
    <property type="entry name" value="CORE-2_I-BRANCHING BETA-1,6-N-ACETYLGLUCOSAMINYLTRANSFERASE FAMILY PROTEIN"/>
    <property type="match status" value="1"/>
</dbReference>
<evidence type="ECO:0000256" key="5">
    <source>
        <dbReference type="ARBA" id="ARBA00023180"/>
    </source>
</evidence>
<dbReference type="InterPro" id="IPR003406">
    <property type="entry name" value="Glyco_trans_14"/>
</dbReference>
<feature type="transmembrane region" description="Helical" evidence="7">
    <location>
        <begin position="26"/>
        <end position="47"/>
    </location>
</feature>
<evidence type="ECO:0008006" key="9">
    <source>
        <dbReference type="Google" id="ProtNLM"/>
    </source>
</evidence>
<evidence type="ECO:0000256" key="2">
    <source>
        <dbReference type="ARBA" id="ARBA00022676"/>
    </source>
</evidence>
<proteinExistence type="predicted"/>
<reference evidence="8" key="2">
    <citation type="journal article" date="2024" name="Plant">
        <title>Genomic evolution and insights into agronomic trait innovations of Sesamum species.</title>
        <authorList>
            <person name="Miao H."/>
            <person name="Wang L."/>
            <person name="Qu L."/>
            <person name="Liu H."/>
            <person name="Sun Y."/>
            <person name="Le M."/>
            <person name="Wang Q."/>
            <person name="Wei S."/>
            <person name="Zheng Y."/>
            <person name="Lin W."/>
            <person name="Duan Y."/>
            <person name="Cao H."/>
            <person name="Xiong S."/>
            <person name="Wang X."/>
            <person name="Wei L."/>
            <person name="Li C."/>
            <person name="Ma Q."/>
            <person name="Ju M."/>
            <person name="Zhao R."/>
            <person name="Li G."/>
            <person name="Mu C."/>
            <person name="Tian Q."/>
            <person name="Mei H."/>
            <person name="Zhang T."/>
            <person name="Gao T."/>
            <person name="Zhang H."/>
        </authorList>
    </citation>
    <scope>NUCLEOTIDE SEQUENCE</scope>
    <source>
        <strain evidence="8">KEN1</strain>
    </source>
</reference>
<comment type="caution">
    <text evidence="8">The sequence shown here is derived from an EMBL/GenBank/DDBJ whole genome shotgun (WGS) entry which is preliminary data.</text>
</comment>
<name>A0AAW2YA93_9LAMI</name>
<keyword evidence="3" id="KW-0808">Transferase</keyword>
<dbReference type="GO" id="GO:0016020">
    <property type="term" value="C:membrane"/>
    <property type="evidence" value="ECO:0007669"/>
    <property type="project" value="UniProtKB-SubCell"/>
</dbReference>
<dbReference type="Pfam" id="PF02485">
    <property type="entry name" value="Branch"/>
    <property type="match status" value="1"/>
</dbReference>
<sequence length="218" mass="24731">MKRSEQQQFFHSAKFHMTSQPHLQTLIIYFLFFGSGLMIGITLSFYLTDTPPALQFKQFVSAILPPPPPPPVVVEPPPPPTPIEQPPPPPSPFLAPPPPLQWVPAGGTNFLHEMGDKELLWRASMKPKVGEYPLKRTPKVAFMFLARRELPLARLWEMFFRGHEGFYSIYVHSLPSYNGTEPEGSVFHGRRVPSKVCLSTSLPTYTLFIYLLLWAKCA</sequence>
<comment type="subcellular location">
    <subcellularLocation>
        <location evidence="1">Membrane</location>
        <topology evidence="1">Single-pass type II membrane protein</topology>
    </subcellularLocation>
</comment>
<evidence type="ECO:0000313" key="8">
    <source>
        <dbReference type="EMBL" id="KAL0462367.1"/>
    </source>
</evidence>
<evidence type="ECO:0000256" key="1">
    <source>
        <dbReference type="ARBA" id="ARBA00004606"/>
    </source>
</evidence>
<protein>
    <recommendedName>
        <fullName evidence="9">Core-2/I-branching beta-1,6-N-acetylglucosaminyltransferase family protein</fullName>
    </recommendedName>
</protein>